<organism evidence="1 2">
    <name type="scientific">Steinernema glaseri</name>
    <dbReference type="NCBI Taxonomy" id="37863"/>
    <lineage>
        <taxon>Eukaryota</taxon>
        <taxon>Metazoa</taxon>
        <taxon>Ecdysozoa</taxon>
        <taxon>Nematoda</taxon>
        <taxon>Chromadorea</taxon>
        <taxon>Rhabditida</taxon>
        <taxon>Tylenchina</taxon>
        <taxon>Panagrolaimomorpha</taxon>
        <taxon>Strongyloidoidea</taxon>
        <taxon>Steinernematidae</taxon>
        <taxon>Steinernema</taxon>
    </lineage>
</organism>
<evidence type="ECO:0000313" key="2">
    <source>
        <dbReference type="WBParaSite" id="L893_g2136.t1"/>
    </source>
</evidence>
<name>A0A1I7YZC6_9BILA</name>
<dbReference type="AlphaFoldDB" id="A0A1I7YZC6"/>
<accession>A0A1I7YZC6</accession>
<dbReference type="WBParaSite" id="L893_g2136.t1">
    <property type="protein sequence ID" value="L893_g2136.t1"/>
    <property type="gene ID" value="L893_g2136"/>
</dbReference>
<sequence>MTAHIIIYAQLTTPIIQTTPGESISGRTEIRRNDVLGKERKRVVPARILRRPLKEMLGAPAAAARTQTRLCASAAINYPLEAEFESDFPGHIAVAGVARFRLESARVDSPHAEGHLFGRKFIRAHWKPDEKGTYGVRTSRLATQSGKVTGV</sequence>
<evidence type="ECO:0000313" key="1">
    <source>
        <dbReference type="Proteomes" id="UP000095287"/>
    </source>
</evidence>
<reference evidence="2" key="1">
    <citation type="submission" date="2016-11" db="UniProtKB">
        <authorList>
            <consortium name="WormBaseParasite"/>
        </authorList>
    </citation>
    <scope>IDENTIFICATION</scope>
</reference>
<dbReference type="Proteomes" id="UP000095287">
    <property type="component" value="Unplaced"/>
</dbReference>
<keyword evidence="1" id="KW-1185">Reference proteome</keyword>
<protein>
    <submittedName>
        <fullName evidence="2">Uncharacterized protein</fullName>
    </submittedName>
</protein>
<proteinExistence type="predicted"/>